<keyword evidence="4 7" id="KW-1133">Transmembrane helix</keyword>
<dbReference type="Pfam" id="PF00230">
    <property type="entry name" value="MIP"/>
    <property type="match status" value="1"/>
</dbReference>
<dbReference type="InterPro" id="IPR034294">
    <property type="entry name" value="Aquaporin_transptr"/>
</dbReference>
<name>A0ABU4YEB3_9HYPH</name>
<dbReference type="PRINTS" id="PR00783">
    <property type="entry name" value="MINTRINSICP"/>
</dbReference>
<evidence type="ECO:0000313" key="8">
    <source>
        <dbReference type="EMBL" id="MDX8485297.1"/>
    </source>
</evidence>
<evidence type="ECO:0000313" key="9">
    <source>
        <dbReference type="Proteomes" id="UP001280156"/>
    </source>
</evidence>
<dbReference type="SUPFAM" id="SSF81338">
    <property type="entry name" value="Aquaporin-like"/>
    <property type="match status" value="1"/>
</dbReference>
<dbReference type="Gene3D" id="1.20.1080.10">
    <property type="entry name" value="Glycerol uptake facilitator protein"/>
    <property type="match status" value="2"/>
</dbReference>
<protein>
    <submittedName>
        <fullName evidence="8">MIP/aquaporin family protein</fullName>
    </submittedName>
</protein>
<comment type="caution">
    <text evidence="8">The sequence shown here is derived from an EMBL/GenBank/DDBJ whole genome shotgun (WGS) entry which is preliminary data.</text>
</comment>
<dbReference type="PANTHER" id="PTHR45724:SF13">
    <property type="entry name" value="AQUAPORIN NIP1-1-RELATED"/>
    <property type="match status" value="1"/>
</dbReference>
<evidence type="ECO:0000256" key="2">
    <source>
        <dbReference type="ARBA" id="ARBA00022448"/>
    </source>
</evidence>
<evidence type="ECO:0000256" key="7">
    <source>
        <dbReference type="SAM" id="Phobius"/>
    </source>
</evidence>
<feature type="transmembrane region" description="Helical" evidence="7">
    <location>
        <begin position="197"/>
        <end position="217"/>
    </location>
</feature>
<proteinExistence type="inferred from homology"/>
<gene>
    <name evidence="8" type="ORF">RFM52_08845</name>
</gene>
<feature type="transmembrane region" description="Helical" evidence="7">
    <location>
        <begin position="126"/>
        <end position="145"/>
    </location>
</feature>
<feature type="transmembrane region" description="Helical" evidence="7">
    <location>
        <begin position="12"/>
        <end position="31"/>
    </location>
</feature>
<feature type="transmembrane region" description="Helical" evidence="7">
    <location>
        <begin position="90"/>
        <end position="114"/>
    </location>
</feature>
<keyword evidence="5 7" id="KW-0472">Membrane</keyword>
<evidence type="ECO:0000256" key="6">
    <source>
        <dbReference type="RuleBase" id="RU000477"/>
    </source>
</evidence>
<keyword evidence="2 6" id="KW-0813">Transport</keyword>
<keyword evidence="3 6" id="KW-0812">Transmembrane</keyword>
<comment type="subcellular location">
    <subcellularLocation>
        <location evidence="1">Membrane</location>
        <topology evidence="1">Multi-pass membrane protein</topology>
    </subcellularLocation>
</comment>
<dbReference type="RefSeq" id="WP_320296158.1">
    <property type="nucleotide sequence ID" value="NZ_JAVIIU010000006.1"/>
</dbReference>
<dbReference type="PANTHER" id="PTHR45724">
    <property type="entry name" value="AQUAPORIN NIP2-1"/>
    <property type="match status" value="1"/>
</dbReference>
<evidence type="ECO:0000256" key="4">
    <source>
        <dbReference type="ARBA" id="ARBA00022989"/>
    </source>
</evidence>
<feature type="transmembrane region" description="Helical" evidence="7">
    <location>
        <begin position="51"/>
        <end position="78"/>
    </location>
</feature>
<dbReference type="EMBL" id="JAVIIV010000004">
    <property type="protein sequence ID" value="MDX8485297.1"/>
    <property type="molecule type" value="Genomic_DNA"/>
</dbReference>
<dbReference type="InterPro" id="IPR023271">
    <property type="entry name" value="Aquaporin-like"/>
</dbReference>
<evidence type="ECO:0000256" key="1">
    <source>
        <dbReference type="ARBA" id="ARBA00004141"/>
    </source>
</evidence>
<reference evidence="8 9" key="1">
    <citation type="submission" date="2023-08" db="EMBL/GenBank/DDBJ databases">
        <title>Implementing the SeqCode for naming new Mesorhizobium species isolated from Vachellia karroo root nodules.</title>
        <authorList>
            <person name="Van Lill M."/>
        </authorList>
    </citation>
    <scope>NUCLEOTIDE SEQUENCE [LARGE SCALE GENOMIC DNA]</scope>
    <source>
        <strain evidence="8 9">VK2B</strain>
    </source>
</reference>
<evidence type="ECO:0000256" key="5">
    <source>
        <dbReference type="ARBA" id="ARBA00023136"/>
    </source>
</evidence>
<organism evidence="8 9">
    <name type="scientific">Mesorhizobium humile</name>
    <dbReference type="NCBI Taxonomy" id="3072313"/>
    <lineage>
        <taxon>Bacteria</taxon>
        <taxon>Pseudomonadati</taxon>
        <taxon>Pseudomonadota</taxon>
        <taxon>Alphaproteobacteria</taxon>
        <taxon>Hyphomicrobiales</taxon>
        <taxon>Phyllobacteriaceae</taxon>
        <taxon>Mesorhizobium</taxon>
    </lineage>
</organism>
<keyword evidence="9" id="KW-1185">Reference proteome</keyword>
<sequence>MNAFDLSRRFVAEALGTGLLVATVVGSGIMAETLTHDTALALLGNTLATGAMLVVLITILGPISGAHFNPAVSLVLCLNRSLPARDLPAYLVAQLAGGIAGTIAAHLMFALPMLEVATKMRAGPAQWFSEGVATFGLVATILAGLRFDLKAVPWLVGLYITAAYWFTASTSFANPAVALARSLTNTFSGIRPLDLPGFVVAELLGALIALALMGWLLRPRIIQQPSKAEP</sequence>
<comment type="similarity">
    <text evidence="6">Belongs to the MIP/aquaporin (TC 1.A.8) family.</text>
</comment>
<accession>A0ABU4YEB3</accession>
<feature type="transmembrane region" description="Helical" evidence="7">
    <location>
        <begin position="152"/>
        <end position="177"/>
    </location>
</feature>
<evidence type="ECO:0000256" key="3">
    <source>
        <dbReference type="ARBA" id="ARBA00022692"/>
    </source>
</evidence>
<dbReference type="InterPro" id="IPR000425">
    <property type="entry name" value="MIP"/>
</dbReference>
<dbReference type="Proteomes" id="UP001280156">
    <property type="component" value="Unassembled WGS sequence"/>
</dbReference>